<feature type="domain" description="ABC transporter" evidence="5">
    <location>
        <begin position="299"/>
        <end position="530"/>
    </location>
</feature>
<dbReference type="EC" id="3.6.3.-" evidence="6"/>
<dbReference type="InterPro" id="IPR015856">
    <property type="entry name" value="ABC_transpr_CbiO/EcfA_su"/>
</dbReference>
<comment type="caution">
    <text evidence="6">The sequence shown here is derived from an EMBL/GenBank/DDBJ whole genome shotgun (WGS) entry which is preliminary data.</text>
</comment>
<evidence type="ECO:0000256" key="1">
    <source>
        <dbReference type="ARBA" id="ARBA00005417"/>
    </source>
</evidence>
<keyword evidence="4 6" id="KW-0067">ATP-binding</keyword>
<dbReference type="GO" id="GO:0005524">
    <property type="term" value="F:ATP binding"/>
    <property type="evidence" value="ECO:0007669"/>
    <property type="project" value="UniProtKB-KW"/>
</dbReference>
<protein>
    <submittedName>
        <fullName evidence="6">Energy-coupling factor transport system ATP-binding protein</fullName>
        <ecNumber evidence="6">3.6.3.-</ecNumber>
    </submittedName>
</protein>
<evidence type="ECO:0000259" key="5">
    <source>
        <dbReference type="PROSITE" id="PS50893"/>
    </source>
</evidence>
<keyword evidence="2" id="KW-0813">Transport</keyword>
<dbReference type="OrthoDB" id="501320at2"/>
<keyword evidence="3" id="KW-0547">Nucleotide-binding</keyword>
<reference evidence="6 7" key="1">
    <citation type="submission" date="2020-08" db="EMBL/GenBank/DDBJ databases">
        <title>Sequencing the genomes of 1000 actinobacteria strains.</title>
        <authorList>
            <person name="Klenk H.-P."/>
        </authorList>
    </citation>
    <scope>NUCLEOTIDE SEQUENCE [LARGE SCALE GENOMIC DNA]</scope>
    <source>
        <strain evidence="6 7">DSM 45258</strain>
    </source>
</reference>
<dbReference type="SMART" id="SM00382">
    <property type="entry name" value="AAA"/>
    <property type="match status" value="2"/>
</dbReference>
<dbReference type="AlphaFoldDB" id="A0A839RSK2"/>
<accession>A0A839RSK2</accession>
<dbReference type="PROSITE" id="PS00211">
    <property type="entry name" value="ABC_TRANSPORTER_1"/>
    <property type="match status" value="1"/>
</dbReference>
<dbReference type="PANTHER" id="PTHR43553:SF24">
    <property type="entry name" value="ENERGY-COUPLING FACTOR TRANSPORTER ATP-BINDING PROTEIN ECFA1"/>
    <property type="match status" value="1"/>
</dbReference>
<keyword evidence="6" id="KW-0378">Hydrolase</keyword>
<evidence type="ECO:0000313" key="7">
    <source>
        <dbReference type="Proteomes" id="UP000567922"/>
    </source>
</evidence>
<evidence type="ECO:0000256" key="2">
    <source>
        <dbReference type="ARBA" id="ARBA00022448"/>
    </source>
</evidence>
<dbReference type="EMBL" id="JACHWS010000005">
    <property type="protein sequence ID" value="MBB3039845.1"/>
    <property type="molecule type" value="Genomic_DNA"/>
</dbReference>
<gene>
    <name evidence="6" type="ORF">FHU29_004335</name>
</gene>
<organism evidence="6 7">
    <name type="scientific">Hoyosella altamirensis</name>
    <dbReference type="NCBI Taxonomy" id="616997"/>
    <lineage>
        <taxon>Bacteria</taxon>
        <taxon>Bacillati</taxon>
        <taxon>Actinomycetota</taxon>
        <taxon>Actinomycetes</taxon>
        <taxon>Mycobacteriales</taxon>
        <taxon>Hoyosellaceae</taxon>
        <taxon>Hoyosella</taxon>
    </lineage>
</organism>
<dbReference type="InterPro" id="IPR003593">
    <property type="entry name" value="AAA+_ATPase"/>
</dbReference>
<dbReference type="InterPro" id="IPR017871">
    <property type="entry name" value="ABC_transporter-like_CS"/>
</dbReference>
<evidence type="ECO:0000313" key="6">
    <source>
        <dbReference type="EMBL" id="MBB3039845.1"/>
    </source>
</evidence>
<dbReference type="PANTHER" id="PTHR43553">
    <property type="entry name" value="HEAVY METAL TRANSPORTER"/>
    <property type="match status" value="1"/>
</dbReference>
<dbReference type="PROSITE" id="PS50893">
    <property type="entry name" value="ABC_TRANSPORTER_2"/>
    <property type="match status" value="2"/>
</dbReference>
<evidence type="ECO:0000256" key="3">
    <source>
        <dbReference type="ARBA" id="ARBA00022741"/>
    </source>
</evidence>
<comment type="similarity">
    <text evidence="1">Belongs to the ABC transporter superfamily.</text>
</comment>
<evidence type="ECO:0000256" key="4">
    <source>
        <dbReference type="ARBA" id="ARBA00022840"/>
    </source>
</evidence>
<dbReference type="Proteomes" id="UP000567922">
    <property type="component" value="Unassembled WGS sequence"/>
</dbReference>
<dbReference type="GO" id="GO:0042626">
    <property type="term" value="F:ATPase-coupled transmembrane transporter activity"/>
    <property type="evidence" value="ECO:0007669"/>
    <property type="project" value="TreeGrafter"/>
</dbReference>
<dbReference type="GO" id="GO:0043190">
    <property type="term" value="C:ATP-binding cassette (ABC) transporter complex"/>
    <property type="evidence" value="ECO:0007669"/>
    <property type="project" value="TreeGrafter"/>
</dbReference>
<dbReference type="InterPro" id="IPR027417">
    <property type="entry name" value="P-loop_NTPase"/>
</dbReference>
<dbReference type="RefSeq" id="WP_064438824.1">
    <property type="nucleotide sequence ID" value="NZ_BDDI01000002.1"/>
</dbReference>
<keyword evidence="7" id="KW-1185">Reference proteome</keyword>
<proteinExistence type="inferred from homology"/>
<name>A0A839RSK2_9ACTN</name>
<dbReference type="Pfam" id="PF00005">
    <property type="entry name" value="ABC_tran"/>
    <property type="match status" value="2"/>
</dbReference>
<dbReference type="Gene3D" id="3.40.50.300">
    <property type="entry name" value="P-loop containing nucleotide triphosphate hydrolases"/>
    <property type="match status" value="2"/>
</dbReference>
<dbReference type="SUPFAM" id="SSF52540">
    <property type="entry name" value="P-loop containing nucleoside triphosphate hydrolases"/>
    <property type="match status" value="2"/>
</dbReference>
<dbReference type="InterPro" id="IPR050095">
    <property type="entry name" value="ECF_ABC_transporter_ATP-bd"/>
</dbReference>
<sequence length="561" mass="59772">MITISDVSYTYFGTNDFALRDVSLSVPRNSICGIVGPNGAGKTTLAKLIAGWRGPGQFTGSIQVGGRNIREAGALQRSRLVAFVGDNPPLQLTGFTESVAEEIAFGLANRGVPRERMISRVRDVADRLGLRGLLDRAPQSLSGGEQQCVAIAATLIQRPRLLVLDEPTTMLDPQGTERVCETLRDIAASGVTVVMVEHRTEVLREYADTIHLLSGGQRVISGPPRAVLGSRLAAATGAGVTRFTAAAWEAAIAPDMPPVSLDDAVAAFDGFLAREPQPPMAVPSDPAEPAPHPKNVPAVVLRNVHASYPRGVHALRGITLEVPPGNQVAIVGRNGAGKSSLARVLSGALLPDIGSVSIGGRLTRDTQPEILARSIGFVFQNPDDQLFARTVQDEVAFGPRQLRRTAIDELVNDALEATRLSDKRNIHPHDLSQADRKLLTIASVLAMNTPIVVLDEPTVGLDARAIGLVARIIAELRDAGRTVMTITHDLDFVAENCDRIVLLGGGRVSADRTTRNMCASEILSDLYGRLPQLAQLARALQWGWCPLTPAEVGSAFGARPA</sequence>
<dbReference type="GO" id="GO:0016887">
    <property type="term" value="F:ATP hydrolysis activity"/>
    <property type="evidence" value="ECO:0007669"/>
    <property type="project" value="InterPro"/>
</dbReference>
<dbReference type="InterPro" id="IPR003439">
    <property type="entry name" value="ABC_transporter-like_ATP-bd"/>
</dbReference>
<feature type="domain" description="ABC transporter" evidence="5">
    <location>
        <begin position="2"/>
        <end position="240"/>
    </location>
</feature>
<dbReference type="CDD" id="cd03225">
    <property type="entry name" value="ABC_cobalt_CbiO_domain1"/>
    <property type="match status" value="2"/>
</dbReference>